<protein>
    <submittedName>
        <fullName evidence="1">RNA-directed DNA polymerase (Reverse transcriptase)</fullName>
    </submittedName>
</protein>
<keyword evidence="1" id="KW-0695">RNA-directed DNA polymerase</keyword>
<reference evidence="1 2" key="1">
    <citation type="journal article" date="2018" name="Front. Plant Sci.">
        <title>Red Clover (Trifolium pratense) and Zigzag Clover (T. medium) - A Picture of Genomic Similarities and Differences.</title>
        <authorList>
            <person name="Dluhosova J."/>
            <person name="Istvanek J."/>
            <person name="Nedelnik J."/>
            <person name="Repkova J."/>
        </authorList>
    </citation>
    <scope>NUCLEOTIDE SEQUENCE [LARGE SCALE GENOMIC DNA]</scope>
    <source>
        <strain evidence="2">cv. 10/8</strain>
        <tissue evidence="1">Leaf</tissue>
    </source>
</reference>
<keyword evidence="2" id="KW-1185">Reference proteome</keyword>
<comment type="caution">
    <text evidence="1">The sequence shown here is derived from an EMBL/GenBank/DDBJ whole genome shotgun (WGS) entry which is preliminary data.</text>
</comment>
<dbReference type="Proteomes" id="UP000265520">
    <property type="component" value="Unassembled WGS sequence"/>
</dbReference>
<dbReference type="AlphaFoldDB" id="A0A392SW28"/>
<keyword evidence="1" id="KW-0548">Nucleotidyltransferase</keyword>
<dbReference type="EMBL" id="LXQA010442475">
    <property type="protein sequence ID" value="MCI52120.1"/>
    <property type="molecule type" value="Genomic_DNA"/>
</dbReference>
<name>A0A392SW28_9FABA</name>
<proteinExistence type="predicted"/>
<keyword evidence="1" id="KW-0808">Transferase</keyword>
<evidence type="ECO:0000313" key="1">
    <source>
        <dbReference type="EMBL" id="MCI52120.1"/>
    </source>
</evidence>
<accession>A0A392SW28</accession>
<evidence type="ECO:0000313" key="2">
    <source>
        <dbReference type="Proteomes" id="UP000265520"/>
    </source>
</evidence>
<organism evidence="1 2">
    <name type="scientific">Trifolium medium</name>
    <dbReference type="NCBI Taxonomy" id="97028"/>
    <lineage>
        <taxon>Eukaryota</taxon>
        <taxon>Viridiplantae</taxon>
        <taxon>Streptophyta</taxon>
        <taxon>Embryophyta</taxon>
        <taxon>Tracheophyta</taxon>
        <taxon>Spermatophyta</taxon>
        <taxon>Magnoliopsida</taxon>
        <taxon>eudicotyledons</taxon>
        <taxon>Gunneridae</taxon>
        <taxon>Pentapetalae</taxon>
        <taxon>rosids</taxon>
        <taxon>fabids</taxon>
        <taxon>Fabales</taxon>
        <taxon>Fabaceae</taxon>
        <taxon>Papilionoideae</taxon>
        <taxon>50 kb inversion clade</taxon>
        <taxon>NPAAA clade</taxon>
        <taxon>Hologalegina</taxon>
        <taxon>IRL clade</taxon>
        <taxon>Trifolieae</taxon>
        <taxon>Trifolium</taxon>
    </lineage>
</organism>
<feature type="non-terminal residue" evidence="1">
    <location>
        <position position="1"/>
    </location>
</feature>
<sequence length="79" mass="9123">VHWKGRTVEEATWEDEIVIRSQFPKYSLEDKVNVEGEGIDRTQLNDEAMTREQLIHNDSGGPRPWIVYSRRKGRKGIGG</sequence>
<dbReference type="GO" id="GO:0003964">
    <property type="term" value="F:RNA-directed DNA polymerase activity"/>
    <property type="evidence" value="ECO:0007669"/>
    <property type="project" value="UniProtKB-KW"/>
</dbReference>